<reference evidence="6" key="1">
    <citation type="submission" date="2022-10" db="EMBL/GenBank/DDBJ databases">
        <title>Roseovarius pelagicus sp. nov., isolated from Arctic seawater.</title>
        <authorList>
            <person name="Hong Y.W."/>
            <person name="Hwang C.Y."/>
        </authorList>
    </citation>
    <scope>NUCLEOTIDE SEQUENCE</scope>
    <source>
        <strain evidence="6">HL-MP18</strain>
        <plasmid evidence="6">unnamed2</plasmid>
    </source>
</reference>
<keyword evidence="6" id="KW-0614">Plasmid</keyword>
<dbReference type="PRINTS" id="PR00411">
    <property type="entry name" value="PNDRDTASEI"/>
</dbReference>
<evidence type="ECO:0000256" key="2">
    <source>
        <dbReference type="ARBA" id="ARBA00022723"/>
    </source>
</evidence>
<dbReference type="InterPro" id="IPR039650">
    <property type="entry name" value="HdrA-like"/>
</dbReference>
<keyword evidence="4" id="KW-0408">Iron</keyword>
<geneLocation type="plasmid" evidence="6 7">
    <name>unnamed2</name>
</geneLocation>
<accession>A0ABY6D6F3</accession>
<dbReference type="EMBL" id="CP106737">
    <property type="protein sequence ID" value="UXX81489.1"/>
    <property type="molecule type" value="Genomic_DNA"/>
</dbReference>
<keyword evidence="7" id="KW-1185">Reference proteome</keyword>
<dbReference type="SUPFAM" id="SSF51905">
    <property type="entry name" value="FAD/NAD(P)-binding domain"/>
    <property type="match status" value="1"/>
</dbReference>
<dbReference type="Gene3D" id="3.50.50.60">
    <property type="entry name" value="FAD/NAD(P)-binding domain"/>
    <property type="match status" value="1"/>
</dbReference>
<evidence type="ECO:0000256" key="4">
    <source>
        <dbReference type="ARBA" id="ARBA00023004"/>
    </source>
</evidence>
<name>A0ABY6D6F3_9RHOB</name>
<dbReference type="Proteomes" id="UP001064087">
    <property type="component" value="Plasmid unnamed2"/>
</dbReference>
<evidence type="ECO:0000313" key="6">
    <source>
        <dbReference type="EMBL" id="UXX81489.1"/>
    </source>
</evidence>
<gene>
    <name evidence="6" type="ORF">N7U68_00025</name>
</gene>
<dbReference type="Pfam" id="PF12831">
    <property type="entry name" value="FAD_oxidored"/>
    <property type="match status" value="1"/>
</dbReference>
<dbReference type="InterPro" id="IPR036188">
    <property type="entry name" value="FAD/NAD-bd_sf"/>
</dbReference>
<evidence type="ECO:0000256" key="1">
    <source>
        <dbReference type="ARBA" id="ARBA00022485"/>
    </source>
</evidence>
<keyword evidence="3" id="KW-0560">Oxidoreductase</keyword>
<keyword evidence="1" id="KW-0004">4Fe-4S</keyword>
<dbReference type="PRINTS" id="PR00368">
    <property type="entry name" value="FADPNR"/>
</dbReference>
<dbReference type="PANTHER" id="PTHR43498:SF1">
    <property type="entry name" value="COB--COM HETERODISULFIDE REDUCTASE IRON-SULFUR SUBUNIT A"/>
    <property type="match status" value="1"/>
</dbReference>
<dbReference type="RefSeq" id="WP_263046686.1">
    <property type="nucleotide sequence ID" value="NZ_CP106737.1"/>
</dbReference>
<proteinExistence type="predicted"/>
<keyword evidence="5" id="KW-0411">Iron-sulfur</keyword>
<evidence type="ECO:0000313" key="7">
    <source>
        <dbReference type="Proteomes" id="UP001064087"/>
    </source>
</evidence>
<dbReference type="PANTHER" id="PTHR43498">
    <property type="entry name" value="FERREDOXIN:COB-COM HETERODISULFIDE REDUCTASE SUBUNIT A"/>
    <property type="match status" value="1"/>
</dbReference>
<protein>
    <submittedName>
        <fullName evidence="6">FAD-dependent oxidoreductase</fullName>
    </submittedName>
</protein>
<sequence>MKTITEPSREIPVMDEADVLVVGSGPAGMSAAIAAARASADVLLVEEYGCFGGNLTQVGVQTIGWYDIGQCVDSQGIGHEFEARAREYGAAYIRPNGKRASIDAELFKHVADRMVLEEGIRPLLHTKTVGAIMDGNTIRGIITESKSGRQAILAKRVIDATGDADVALFAGAPTRKTPVDEMMGVSVVFSCAGVNRDRYRAYMQEKQPRFGDWGKNWAIETDGKEDDLFCPYVEDEFVRAQEKGIIPKDIMSISGTLGHITEQGEATYLNLLYMKKYDATDVREITRGEMEGRQLALYAIAALRSEVPGFEDAVLRDYAMKLGVRDTRKIVSRGNLTDHDIRNQARFPDSVGIFPEFIDGYEVLYLPTTGRYFHIPYGILIPQDIENLLVAGRCVGGDKMSHAATRNMMCCAVTGQAAGAAAALSLRQGTTPADLDIEMLQDLLVTQGARIE</sequence>
<keyword evidence="2" id="KW-0479">Metal-binding</keyword>
<evidence type="ECO:0000256" key="3">
    <source>
        <dbReference type="ARBA" id="ARBA00023002"/>
    </source>
</evidence>
<evidence type="ECO:0000256" key="5">
    <source>
        <dbReference type="ARBA" id="ARBA00023014"/>
    </source>
</evidence>
<organism evidence="6 7">
    <name type="scientific">Roseovarius pelagicus</name>
    <dbReference type="NCBI Taxonomy" id="2980108"/>
    <lineage>
        <taxon>Bacteria</taxon>
        <taxon>Pseudomonadati</taxon>
        <taxon>Pseudomonadota</taxon>
        <taxon>Alphaproteobacteria</taxon>
        <taxon>Rhodobacterales</taxon>
        <taxon>Roseobacteraceae</taxon>
        <taxon>Roseovarius</taxon>
    </lineage>
</organism>